<evidence type="ECO:0000313" key="3">
    <source>
        <dbReference type="EMBL" id="RDX98020.1"/>
    </source>
</evidence>
<dbReference type="Proteomes" id="UP000257109">
    <property type="component" value="Unassembled WGS sequence"/>
</dbReference>
<proteinExistence type="predicted"/>
<dbReference type="PANTHER" id="PTHR11439">
    <property type="entry name" value="GAG-POL-RELATED RETROTRANSPOSON"/>
    <property type="match status" value="1"/>
</dbReference>
<dbReference type="CDD" id="cd09272">
    <property type="entry name" value="RNase_HI_RT_Ty1"/>
    <property type="match status" value="1"/>
</dbReference>
<gene>
    <name evidence="3" type="ORF">CR513_19123</name>
</gene>
<evidence type="ECO:0000259" key="2">
    <source>
        <dbReference type="Pfam" id="PF25597"/>
    </source>
</evidence>
<dbReference type="InterPro" id="IPR057670">
    <property type="entry name" value="SH3_retrovirus"/>
</dbReference>
<dbReference type="EMBL" id="QJKJ01003525">
    <property type="protein sequence ID" value="RDX98020.1"/>
    <property type="molecule type" value="Genomic_DNA"/>
</dbReference>
<feature type="region of interest" description="Disordered" evidence="1">
    <location>
        <begin position="89"/>
        <end position="120"/>
    </location>
</feature>
<dbReference type="PANTHER" id="PTHR11439:SF467">
    <property type="entry name" value="INTEGRASE CATALYTIC DOMAIN-CONTAINING PROTEIN"/>
    <property type="match status" value="1"/>
</dbReference>
<feature type="compositionally biased region" description="Basic and acidic residues" evidence="1">
    <location>
        <begin position="89"/>
        <end position="111"/>
    </location>
</feature>
<keyword evidence="4" id="KW-1185">Reference proteome</keyword>
<feature type="non-terminal residue" evidence="3">
    <location>
        <position position="1"/>
    </location>
</feature>
<dbReference type="STRING" id="157652.A0A371H5G4"/>
<dbReference type="AlphaFoldDB" id="A0A371H5G4"/>
<reference evidence="3" key="1">
    <citation type="submission" date="2018-05" db="EMBL/GenBank/DDBJ databases">
        <title>Draft genome of Mucuna pruriens seed.</title>
        <authorList>
            <person name="Nnadi N.E."/>
            <person name="Vos R."/>
            <person name="Hasami M.H."/>
            <person name="Devisetty U.K."/>
            <person name="Aguiy J.C."/>
        </authorList>
    </citation>
    <scope>NUCLEOTIDE SEQUENCE [LARGE SCALE GENOMIC DNA]</scope>
    <source>
        <strain evidence="3">JCA_2017</strain>
    </source>
</reference>
<accession>A0A371H5G4</accession>
<comment type="caution">
    <text evidence="3">The sequence shown here is derived from an EMBL/GenBank/DDBJ whole genome shotgun (WGS) entry which is preliminary data.</text>
</comment>
<evidence type="ECO:0000313" key="4">
    <source>
        <dbReference type="Proteomes" id="UP000257109"/>
    </source>
</evidence>
<name>A0A371H5G4_MUCPR</name>
<protein>
    <recommendedName>
        <fullName evidence="2">Retroviral polymerase SH3-like domain-containing protein</fullName>
    </recommendedName>
</protein>
<dbReference type="OrthoDB" id="1432605at2759"/>
<organism evidence="3 4">
    <name type="scientific">Mucuna pruriens</name>
    <name type="common">Velvet bean</name>
    <name type="synonym">Dolichos pruriens</name>
    <dbReference type="NCBI Taxonomy" id="157652"/>
    <lineage>
        <taxon>Eukaryota</taxon>
        <taxon>Viridiplantae</taxon>
        <taxon>Streptophyta</taxon>
        <taxon>Embryophyta</taxon>
        <taxon>Tracheophyta</taxon>
        <taxon>Spermatophyta</taxon>
        <taxon>Magnoliopsida</taxon>
        <taxon>eudicotyledons</taxon>
        <taxon>Gunneridae</taxon>
        <taxon>Pentapetalae</taxon>
        <taxon>rosids</taxon>
        <taxon>fabids</taxon>
        <taxon>Fabales</taxon>
        <taxon>Fabaceae</taxon>
        <taxon>Papilionoideae</taxon>
        <taxon>50 kb inversion clade</taxon>
        <taxon>NPAAA clade</taxon>
        <taxon>indigoferoid/millettioid clade</taxon>
        <taxon>Phaseoleae</taxon>
        <taxon>Mucuna</taxon>
    </lineage>
</organism>
<dbReference type="Pfam" id="PF25597">
    <property type="entry name" value="SH3_retrovirus"/>
    <property type="match status" value="1"/>
</dbReference>
<feature type="domain" description="Retroviral polymerase SH3-like" evidence="2">
    <location>
        <begin position="19"/>
        <end position="61"/>
    </location>
</feature>
<sequence>MEVWNGKPADYSSLRVFGCPVYVMYNSQERTKLDPKSRKCIFLGYADNVKGYHLWDPTSCKKMNCKVCRKNDSTTKDTTIVQIEKKTIKDESKAKQEHREQKPNKVNDEQAQRTTSQLKKPSRHLDYVMASLDAYCLLVEEREPSTFQETLRSSNGDLACSKELLTKGLAMLQHARAPVSTPLLLSYKLSSSMSPSNEVERMEMSRVPYASIIESLMYAMICTRPDFAQAVGVVSKFMGNPGGEHWNAIKRILRYIKGTSGVALCYGGSELLVRGYVDLAFVGDLDKRKSIIGYVFTLARGVTVVALSMTEVEYMAATQACKEAIWIQSHSALHIARNLAFHYRTKNIGVQYHFVIEVIEEV</sequence>
<evidence type="ECO:0000256" key="1">
    <source>
        <dbReference type="SAM" id="MobiDB-lite"/>
    </source>
</evidence>